<dbReference type="STRING" id="351671.XDD1_0361"/>
<feature type="transmembrane region" description="Helical" evidence="3">
    <location>
        <begin position="32"/>
        <end position="54"/>
    </location>
</feature>
<dbReference type="GO" id="GO:0032259">
    <property type="term" value="P:methylation"/>
    <property type="evidence" value="ECO:0007669"/>
    <property type="project" value="UniProtKB-KW"/>
</dbReference>
<sequence length="413" mass="45961">MMTEQKQTTDAVETKRPQQPATAPHKSKSYGWVGNTLSIAISLAIGVGGLYIYYHGQQQNAALSDKNLALQQEMAALTQQQSANKQNFDAKLQALETSLQRASSQSQQLDDRIAELRNRVSALSNTDIENWRLAQASSLVKMAGRKVWSEQDITTAIALLKDADQNLAEMDDPSLLYARKAIMADIDSLTKIKQVDLDGIILTLNQLSNQIDHLRLADKVEQATSEQADNHEITASLSDWRQNLSNSWHSFMDNFITITPRDNSKAPLLAPNQGVYLRENIRSKLLIAAQAVPRHQVKIYQGALEDVQTWVKTYFDTAYPDAENFLKEVDSLQKRPLSIDIPEQLSSQSILTELVRKRIYNLPSSKQLPSAKPLPHSKPPQTGSQSDTQPDAQSLPTTTETADDQEQTSAGEI</sequence>
<dbReference type="PANTHER" id="PTHR38043:SF1">
    <property type="entry name" value="PROTEIN HEMX"/>
    <property type="match status" value="1"/>
</dbReference>
<evidence type="ECO:0000313" key="4">
    <source>
        <dbReference type="EMBL" id="CDG16064.1"/>
    </source>
</evidence>
<dbReference type="HOGENOM" id="CLU_036381_1_0_6"/>
<reference evidence="4 5" key="1">
    <citation type="submission" date="2013-07" db="EMBL/GenBank/DDBJ databases">
        <authorList>
            <person name="Genoscope - CEA"/>
        </authorList>
    </citation>
    <scope>NUCLEOTIDE SEQUENCE [LARGE SCALE GENOMIC DNA]</scope>
    <source>
        <strain evidence="5">FRM16 / DSM 17909</strain>
    </source>
</reference>
<dbReference type="KEGG" id="xdo:XDD1_0361"/>
<keyword evidence="4" id="KW-0808">Transferase</keyword>
<keyword evidence="3" id="KW-1133">Transmembrane helix</keyword>
<keyword evidence="4" id="KW-0489">Methyltransferase</keyword>
<name>A0A068QMY3_9GAMM</name>
<dbReference type="InterPro" id="IPR007470">
    <property type="entry name" value="HemX"/>
</dbReference>
<evidence type="ECO:0000313" key="5">
    <source>
        <dbReference type="Proteomes" id="UP000032721"/>
    </source>
</evidence>
<accession>A0A068QMY3</accession>
<organism evidence="4 5">
    <name type="scientific">Xenorhabdus doucetiae</name>
    <dbReference type="NCBI Taxonomy" id="351671"/>
    <lineage>
        <taxon>Bacteria</taxon>
        <taxon>Pseudomonadati</taxon>
        <taxon>Pseudomonadota</taxon>
        <taxon>Gammaproteobacteria</taxon>
        <taxon>Enterobacterales</taxon>
        <taxon>Morganellaceae</taxon>
        <taxon>Xenorhabdus</taxon>
    </lineage>
</organism>
<proteinExistence type="predicted"/>
<gene>
    <name evidence="4" type="primary">hemX</name>
    <name evidence="4" type="ORF">XDD1_0361</name>
</gene>
<dbReference type="GO" id="GO:0004851">
    <property type="term" value="F:uroporphyrin-III C-methyltransferase activity"/>
    <property type="evidence" value="ECO:0007669"/>
    <property type="project" value="UniProtKB-EC"/>
</dbReference>
<feature type="coiled-coil region" evidence="1">
    <location>
        <begin position="60"/>
        <end position="126"/>
    </location>
</feature>
<dbReference type="EC" id="2.1.1.107" evidence="4"/>
<dbReference type="NCBIfam" id="NF008173">
    <property type="entry name" value="PRK10920.1"/>
    <property type="match status" value="1"/>
</dbReference>
<keyword evidence="1" id="KW-0175">Coiled coil</keyword>
<evidence type="ECO:0000256" key="1">
    <source>
        <dbReference type="SAM" id="Coils"/>
    </source>
</evidence>
<dbReference type="PANTHER" id="PTHR38043">
    <property type="entry name" value="PROTEIN HEMX"/>
    <property type="match status" value="1"/>
</dbReference>
<keyword evidence="3" id="KW-0472">Membrane</keyword>
<keyword evidence="3" id="KW-0812">Transmembrane</keyword>
<feature type="region of interest" description="Disordered" evidence="2">
    <location>
        <begin position="365"/>
        <end position="413"/>
    </location>
</feature>
<feature type="compositionally biased region" description="Polar residues" evidence="2">
    <location>
        <begin position="1"/>
        <end position="21"/>
    </location>
</feature>
<protein>
    <submittedName>
        <fullName evidence="4">Putative uroporphyrinogen-III C-methyltransferase</fullName>
        <ecNumber evidence="4">2.1.1.107</ecNumber>
    </submittedName>
</protein>
<evidence type="ECO:0000256" key="3">
    <source>
        <dbReference type="SAM" id="Phobius"/>
    </source>
</evidence>
<dbReference type="Proteomes" id="UP000032721">
    <property type="component" value="Chromosome"/>
</dbReference>
<feature type="region of interest" description="Disordered" evidence="2">
    <location>
        <begin position="1"/>
        <end position="28"/>
    </location>
</feature>
<feature type="compositionally biased region" description="Polar residues" evidence="2">
    <location>
        <begin position="379"/>
        <end position="396"/>
    </location>
</feature>
<dbReference type="AlphaFoldDB" id="A0A068QMY3"/>
<evidence type="ECO:0000256" key="2">
    <source>
        <dbReference type="SAM" id="MobiDB-lite"/>
    </source>
</evidence>
<dbReference type="EMBL" id="FO704550">
    <property type="protein sequence ID" value="CDG16064.1"/>
    <property type="molecule type" value="Genomic_DNA"/>
</dbReference>
<dbReference type="Pfam" id="PF04375">
    <property type="entry name" value="HemX"/>
    <property type="match status" value="1"/>
</dbReference>